<evidence type="ECO:0000256" key="3">
    <source>
        <dbReference type="ARBA" id="ARBA00022777"/>
    </source>
</evidence>
<evidence type="ECO:0000256" key="2">
    <source>
        <dbReference type="ARBA" id="ARBA00022741"/>
    </source>
</evidence>
<evidence type="ECO:0000313" key="8">
    <source>
        <dbReference type="Proteomes" id="UP000238348"/>
    </source>
</evidence>
<keyword evidence="4" id="KW-0067">ATP-binding</keyword>
<evidence type="ECO:0000256" key="5">
    <source>
        <dbReference type="SAM" id="MobiDB-lite"/>
    </source>
</evidence>
<dbReference type="InterPro" id="IPR008271">
    <property type="entry name" value="Ser/Thr_kinase_AS"/>
</dbReference>
<sequence>MQLDSGAIIAGKYRLEHPLSAGGMGSVWVAQHVQLGTHVAVKFMGTAYAGAPAFRARFEREARAAAHLRSPHVVQVHDFGFEQSVPYLVMELLRGEDLSKRLSRVRRLPLGETQRLLVQAGKALRSVHDAGLVHRDLKPANLFLARVDGEDEDLLKLIDFGIAKETAPKLVTEASTTGEVMGSPHYMSPEQLRADRDVDARSDLWAMGVILFRMVTGYLPFPGEVLAQVMTKILVEPIPSARQLAPDLPVAIDAFFARALAREKAHRFQNVREMVEEFGRAIGMTAVFSSSGVGGSSPFGWAGAPGVTGAVGAGAGGAGGAVAGTAAPGGYGGPSYPAAPAQVPGGGDGKTAVAQEPSPGTLTDAVHVAGPSRPRSRGARAAWIIAGSAGIAAVGLGLGVMLQRVLEVPAGPGGEAGAAAEAKTGAAAPAEGEGAVAGTEASAATKVEASAATNAAATGTAAGTGPAVVPAPEASQSASGAITAASAPPEPAPSAAAASPGTGAPRPAPQEAPSAAAPHTEATRTTPDRPRTGPSEGRGAPTARPGNASGGTKQQPDWGF</sequence>
<dbReference type="PANTHER" id="PTHR43289:SF6">
    <property type="entry name" value="SERINE_THREONINE-PROTEIN KINASE NEKL-3"/>
    <property type="match status" value="1"/>
</dbReference>
<evidence type="ECO:0000313" key="7">
    <source>
        <dbReference type="EMBL" id="AUX40714.1"/>
    </source>
</evidence>
<dbReference type="Gene3D" id="1.10.510.10">
    <property type="entry name" value="Transferase(Phosphotransferase) domain 1"/>
    <property type="match status" value="1"/>
</dbReference>
<dbReference type="InterPro" id="IPR011009">
    <property type="entry name" value="Kinase-like_dom_sf"/>
</dbReference>
<feature type="compositionally biased region" description="Low complexity" evidence="5">
    <location>
        <begin position="460"/>
        <end position="474"/>
    </location>
</feature>
<dbReference type="Proteomes" id="UP000238348">
    <property type="component" value="Chromosome"/>
</dbReference>
<name>A0A2L0EN28_SORCE</name>
<dbReference type="GO" id="GO:0004674">
    <property type="term" value="F:protein serine/threonine kinase activity"/>
    <property type="evidence" value="ECO:0007669"/>
    <property type="project" value="UniProtKB-EC"/>
</dbReference>
<dbReference type="PANTHER" id="PTHR43289">
    <property type="entry name" value="MITOGEN-ACTIVATED PROTEIN KINASE KINASE KINASE 20-RELATED"/>
    <property type="match status" value="1"/>
</dbReference>
<evidence type="ECO:0000256" key="1">
    <source>
        <dbReference type="ARBA" id="ARBA00022679"/>
    </source>
</evidence>
<dbReference type="SUPFAM" id="SSF56112">
    <property type="entry name" value="Protein kinase-like (PK-like)"/>
    <property type="match status" value="1"/>
</dbReference>
<feature type="region of interest" description="Disordered" evidence="5">
    <location>
        <begin position="460"/>
        <end position="560"/>
    </location>
</feature>
<dbReference type="RefSeq" id="WP_159396821.1">
    <property type="nucleotide sequence ID" value="NZ_CP012673.1"/>
</dbReference>
<keyword evidence="2" id="KW-0547">Nucleotide-binding</keyword>
<feature type="compositionally biased region" description="Polar residues" evidence="5">
    <location>
        <begin position="550"/>
        <end position="560"/>
    </location>
</feature>
<dbReference type="PROSITE" id="PS00108">
    <property type="entry name" value="PROTEIN_KINASE_ST"/>
    <property type="match status" value="1"/>
</dbReference>
<reference evidence="7 8" key="1">
    <citation type="submission" date="2015-09" db="EMBL/GenBank/DDBJ databases">
        <title>Sorangium comparison.</title>
        <authorList>
            <person name="Zaburannyi N."/>
            <person name="Bunk B."/>
            <person name="Overmann J."/>
            <person name="Mueller R."/>
        </authorList>
    </citation>
    <scope>NUCLEOTIDE SEQUENCE [LARGE SCALE GENOMIC DNA]</scope>
    <source>
        <strain evidence="7 8">So ce26</strain>
    </source>
</reference>
<proteinExistence type="predicted"/>
<dbReference type="InterPro" id="IPR000719">
    <property type="entry name" value="Prot_kinase_dom"/>
</dbReference>
<keyword evidence="1 7" id="KW-0808">Transferase</keyword>
<dbReference type="AlphaFoldDB" id="A0A2L0EN28"/>
<protein>
    <submittedName>
        <fullName evidence="7">Protein kinase</fullName>
        <ecNumber evidence="7">2.7.11.1</ecNumber>
    </submittedName>
</protein>
<dbReference type="EMBL" id="CP012673">
    <property type="protein sequence ID" value="AUX40714.1"/>
    <property type="molecule type" value="Genomic_DNA"/>
</dbReference>
<keyword evidence="3 7" id="KW-0418">Kinase</keyword>
<dbReference type="GO" id="GO:0005524">
    <property type="term" value="F:ATP binding"/>
    <property type="evidence" value="ECO:0007669"/>
    <property type="project" value="UniProtKB-KW"/>
</dbReference>
<dbReference type="EC" id="2.7.11.1" evidence="7"/>
<dbReference type="CDD" id="cd14014">
    <property type="entry name" value="STKc_PknB_like"/>
    <property type="match status" value="1"/>
</dbReference>
<dbReference type="Pfam" id="PF00069">
    <property type="entry name" value="Pkinase"/>
    <property type="match status" value="1"/>
</dbReference>
<feature type="compositionally biased region" description="Low complexity" evidence="5">
    <location>
        <begin position="481"/>
        <end position="518"/>
    </location>
</feature>
<dbReference type="PROSITE" id="PS50011">
    <property type="entry name" value="PROTEIN_KINASE_DOM"/>
    <property type="match status" value="1"/>
</dbReference>
<evidence type="ECO:0000259" key="6">
    <source>
        <dbReference type="PROSITE" id="PS50011"/>
    </source>
</evidence>
<dbReference type="SMART" id="SM00220">
    <property type="entry name" value="S_TKc"/>
    <property type="match status" value="1"/>
</dbReference>
<gene>
    <name evidence="7" type="ORF">SOCE26_021150</name>
</gene>
<organism evidence="7 8">
    <name type="scientific">Sorangium cellulosum</name>
    <name type="common">Polyangium cellulosum</name>
    <dbReference type="NCBI Taxonomy" id="56"/>
    <lineage>
        <taxon>Bacteria</taxon>
        <taxon>Pseudomonadati</taxon>
        <taxon>Myxococcota</taxon>
        <taxon>Polyangia</taxon>
        <taxon>Polyangiales</taxon>
        <taxon>Polyangiaceae</taxon>
        <taxon>Sorangium</taxon>
    </lineage>
</organism>
<feature type="domain" description="Protein kinase" evidence="6">
    <location>
        <begin position="13"/>
        <end position="279"/>
    </location>
</feature>
<accession>A0A2L0EN28</accession>
<dbReference type="Gene3D" id="3.30.200.20">
    <property type="entry name" value="Phosphorylase Kinase, domain 1"/>
    <property type="match status" value="1"/>
</dbReference>
<dbReference type="OrthoDB" id="5496544at2"/>
<evidence type="ECO:0000256" key="4">
    <source>
        <dbReference type="ARBA" id="ARBA00022840"/>
    </source>
</evidence>